<feature type="transmembrane region" description="Helical" evidence="1">
    <location>
        <begin position="684"/>
        <end position="703"/>
    </location>
</feature>
<dbReference type="RefSeq" id="WP_010959097.1">
    <property type="nucleotide sequence ID" value="NC_021825.2"/>
</dbReference>
<dbReference type="Proteomes" id="UP000528151">
    <property type="component" value="Unassembled WGS sequence"/>
</dbReference>
<feature type="transmembrane region" description="Helical" evidence="1">
    <location>
        <begin position="235"/>
        <end position="259"/>
    </location>
</feature>
<evidence type="ECO:0000313" key="6">
    <source>
        <dbReference type="Proteomes" id="UP000272537"/>
    </source>
</evidence>
<gene>
    <name evidence="2" type="ORF">ARY78_08750</name>
    <name evidence="3" type="ORF">CA369_01030</name>
    <name evidence="5" type="ORF">DYZ80_01133</name>
    <name evidence="4" type="ORF">E5F58_11570</name>
</gene>
<dbReference type="Proteomes" id="UP000365297">
    <property type="component" value="Unassembled WGS sequence"/>
</dbReference>
<evidence type="ECO:0000313" key="8">
    <source>
        <dbReference type="Proteomes" id="UP000527632"/>
    </source>
</evidence>
<reference evidence="5 6" key="1">
    <citation type="journal article" date="2018" name="BMC Genomics">
        <title>Genes significantly associated with lineage II food isolates of Listeria monocytogenes.</title>
        <authorList>
            <person name="Pirone-Davies C."/>
            <person name="Chen Y."/>
            <person name="Pightling A."/>
            <person name="Ryan G."/>
            <person name="Wang Y."/>
            <person name="Yao K."/>
            <person name="Hoffmann M."/>
            <person name="Allard M.W."/>
        </authorList>
    </citation>
    <scope>NUCLEOTIDE SEQUENCE [LARGE SCALE GENOMIC DNA]</scope>
    <source>
        <strain evidence="5 6">PNUSAL000550</strain>
    </source>
</reference>
<dbReference type="PIRSF" id="PIRSF031601">
    <property type="entry name" value="UCP031601"/>
    <property type="match status" value="1"/>
</dbReference>
<evidence type="ECO:0000256" key="1">
    <source>
        <dbReference type="SAM" id="Phobius"/>
    </source>
</evidence>
<protein>
    <submittedName>
        <fullName evidence="2">Bacteriocin-associated integral membrane family protein</fullName>
    </submittedName>
</protein>
<feature type="transmembrane region" description="Helical" evidence="1">
    <location>
        <begin position="179"/>
        <end position="206"/>
    </location>
</feature>
<evidence type="ECO:0000313" key="9">
    <source>
        <dbReference type="Proteomes" id="UP000528151"/>
    </source>
</evidence>
<evidence type="ECO:0000313" key="5">
    <source>
        <dbReference type="EMBL" id="RKA09489.1"/>
    </source>
</evidence>
<dbReference type="EMBL" id="AAAIXK010000004">
    <property type="protein sequence ID" value="EAC5550515.1"/>
    <property type="molecule type" value="Genomic_DNA"/>
</dbReference>
<dbReference type="InterPro" id="IPR006541">
    <property type="entry name" value="Bacteriocin_ass"/>
</dbReference>
<evidence type="ECO:0000313" key="2">
    <source>
        <dbReference type="EMBL" id="EAC5550515.1"/>
    </source>
</evidence>
<dbReference type="KEGG" id="lmok:CQ02_14210"/>
<dbReference type="Proteomes" id="UP000272537">
    <property type="component" value="Unassembled WGS sequence"/>
</dbReference>
<comment type="caution">
    <text evidence="2">The sequence shown here is derived from an EMBL/GenBank/DDBJ whole genome shotgun (WGS) entry which is preliminary data.</text>
</comment>
<dbReference type="EMBL" id="AABBZO010000001">
    <property type="protein sequence ID" value="EAG4460860.1"/>
    <property type="molecule type" value="Genomic_DNA"/>
</dbReference>
<name>A0A0B8R0M9_LISMN</name>
<dbReference type="NCBIfam" id="TIGR01654">
    <property type="entry name" value="bact_immun_7tm"/>
    <property type="match status" value="1"/>
</dbReference>
<dbReference type="InterPro" id="IPR016976">
    <property type="entry name" value="UCP031601"/>
</dbReference>
<keyword evidence="1" id="KW-0472">Membrane</keyword>
<evidence type="ECO:0000313" key="4">
    <source>
        <dbReference type="EMBL" id="EAH4242624.1"/>
    </source>
</evidence>
<evidence type="ECO:0000313" key="3">
    <source>
        <dbReference type="EMBL" id="EAG4460860.1"/>
    </source>
</evidence>
<feature type="transmembrane region" description="Helical" evidence="1">
    <location>
        <begin position="311"/>
        <end position="333"/>
    </location>
</feature>
<dbReference type="AlphaFoldDB" id="A0A0B8R0M9"/>
<feature type="transmembrane region" description="Helical" evidence="1">
    <location>
        <begin position="615"/>
        <end position="637"/>
    </location>
</feature>
<sequence length="722" mass="83452">MKKLLSIIILVTLVIGNIMFFTFISNTLSRDFLFKDQTEVQFKYKDDFQVLEVNNSIKQFSEANNINIAQYTFLDERDLNIYASNPQYSPNIKLKKGDYPDKNRFLVNRESGDEKQSGVIYHPSKYWSLKVYDFGQIKNVSLSDTFYVSGLDNQDTYQAFLKEFEQYGEITTKSVDVSWWKYINIPLLMTLLLCFAILFVFTYYYLRYSKQRLLVNRIWGNSELVTLMSLFNKTIIFTLFSVLAILITFVSIVLANGLATYLVEIVWKLLLFNVLLFIFILFPMYFFGLLRIKKIDQAKSDQRMQSSRQHLAINLVIKFVLLCLFIGTFIASYQSLQTLNTRLANIDVWEATKDIFKVKVGVLPEGIQDNLKADKELNNNLSAFYEEGTSKKEMFLMYSNNFQRSETNTFFYETYLKKDSEINSPEGNSVEIDFNYLKLNPIKSIKGQNVEKEAIISDKVLNIIVPNSKKGLEKDIKNTFLDYFYFQKVEVANIYNKALDLPAVALSKEDLSVNIIYAENNQDYFSYDSNTGDFRTGNITDPIAIVYTGNIDSSSIGAHVTSSVYFIDKSNGDAFNAILPLISNSNAREITHVRSVYQEVSSEITTLKWQIYQQLIGTIILALCLCSFMVLLVLSYYGENLYKQLIYHVFGYSFWKSSKWFSISNLFVSVFSGILIFILSKEPVALYFSVVILIIELCAIYFIKEKAIYKDFKAILKGEKYD</sequence>
<proteinExistence type="predicted"/>
<reference evidence="7 9" key="2">
    <citation type="submission" date="2018-06" db="EMBL/GenBank/DDBJ databases">
        <authorList>
            <consortium name="GenomeTrakr: Next Generation Sequencing Network for Food Pathogen Tracability"/>
        </authorList>
    </citation>
    <scope>NUCLEOTIDE SEQUENCE [LARGE SCALE GENOMIC DNA]</scope>
    <source>
        <strain evidence="3 9">CFSAN063727</strain>
        <strain evidence="2 7">FDA00007096</strain>
        <strain evidence="4 8">LS1344</strain>
    </source>
</reference>
<keyword evidence="1" id="KW-1133">Transmembrane helix</keyword>
<evidence type="ECO:0000313" key="7">
    <source>
        <dbReference type="Proteomes" id="UP000365297"/>
    </source>
</evidence>
<organism evidence="2 7">
    <name type="scientific">Listeria monocytogenes</name>
    <dbReference type="NCBI Taxonomy" id="1639"/>
    <lineage>
        <taxon>Bacteria</taxon>
        <taxon>Bacillati</taxon>
        <taxon>Bacillota</taxon>
        <taxon>Bacilli</taxon>
        <taxon>Bacillales</taxon>
        <taxon>Listeriaceae</taxon>
        <taxon>Listeria</taxon>
    </lineage>
</organism>
<feature type="transmembrane region" description="Helical" evidence="1">
    <location>
        <begin position="658"/>
        <end position="678"/>
    </location>
</feature>
<dbReference type="EMBL" id="AABGUK010000004">
    <property type="protein sequence ID" value="EAH4242624.1"/>
    <property type="molecule type" value="Genomic_DNA"/>
</dbReference>
<dbReference type="Proteomes" id="UP000527632">
    <property type="component" value="Unassembled WGS sequence"/>
</dbReference>
<dbReference type="Pfam" id="PF07242">
    <property type="entry name" value="DUF1430"/>
    <property type="match status" value="1"/>
</dbReference>
<feature type="transmembrane region" description="Helical" evidence="1">
    <location>
        <begin position="265"/>
        <end position="290"/>
    </location>
</feature>
<keyword evidence="1" id="KW-0812">Transmembrane</keyword>
<accession>A0A0B8R0M9</accession>
<dbReference type="EMBL" id="QXLS01000002">
    <property type="protein sequence ID" value="RKA09489.1"/>
    <property type="molecule type" value="Genomic_DNA"/>
</dbReference>